<dbReference type="EMBL" id="VSRR010001758">
    <property type="protein sequence ID" value="MPC27498.1"/>
    <property type="molecule type" value="Genomic_DNA"/>
</dbReference>
<keyword evidence="3" id="KW-1185">Reference proteome</keyword>
<proteinExistence type="predicted"/>
<organism evidence="2 3">
    <name type="scientific">Portunus trituberculatus</name>
    <name type="common">Swimming crab</name>
    <name type="synonym">Neptunus trituberculatus</name>
    <dbReference type="NCBI Taxonomy" id="210409"/>
    <lineage>
        <taxon>Eukaryota</taxon>
        <taxon>Metazoa</taxon>
        <taxon>Ecdysozoa</taxon>
        <taxon>Arthropoda</taxon>
        <taxon>Crustacea</taxon>
        <taxon>Multicrustacea</taxon>
        <taxon>Malacostraca</taxon>
        <taxon>Eumalacostraca</taxon>
        <taxon>Eucarida</taxon>
        <taxon>Decapoda</taxon>
        <taxon>Pleocyemata</taxon>
        <taxon>Brachyura</taxon>
        <taxon>Eubrachyura</taxon>
        <taxon>Portunoidea</taxon>
        <taxon>Portunidae</taxon>
        <taxon>Portuninae</taxon>
        <taxon>Portunus</taxon>
    </lineage>
</organism>
<evidence type="ECO:0000256" key="1">
    <source>
        <dbReference type="SAM" id="MobiDB-lite"/>
    </source>
</evidence>
<gene>
    <name evidence="2" type="ORF">E2C01_020668</name>
</gene>
<protein>
    <submittedName>
        <fullName evidence="2">Uncharacterized protein</fullName>
    </submittedName>
</protein>
<evidence type="ECO:0000313" key="2">
    <source>
        <dbReference type="EMBL" id="MPC27498.1"/>
    </source>
</evidence>
<sequence length="95" mass="10145">MGSALSFTSSPSPSRSPSQSPHSALNGRLNRGSIRACRKASGLEGKHPRDTERRRGKANSTAQGNECNVDGVNVRFACRSALQVARGGVTVMERY</sequence>
<dbReference type="Proteomes" id="UP000324222">
    <property type="component" value="Unassembled WGS sequence"/>
</dbReference>
<dbReference type="AlphaFoldDB" id="A0A5B7E155"/>
<feature type="compositionally biased region" description="Basic and acidic residues" evidence="1">
    <location>
        <begin position="44"/>
        <end position="53"/>
    </location>
</feature>
<evidence type="ECO:0000313" key="3">
    <source>
        <dbReference type="Proteomes" id="UP000324222"/>
    </source>
</evidence>
<accession>A0A5B7E155</accession>
<reference evidence="2 3" key="1">
    <citation type="submission" date="2019-05" db="EMBL/GenBank/DDBJ databases">
        <title>Another draft genome of Portunus trituberculatus and its Hox gene families provides insights of decapod evolution.</title>
        <authorList>
            <person name="Jeong J.-H."/>
            <person name="Song I."/>
            <person name="Kim S."/>
            <person name="Choi T."/>
            <person name="Kim D."/>
            <person name="Ryu S."/>
            <person name="Kim W."/>
        </authorList>
    </citation>
    <scope>NUCLEOTIDE SEQUENCE [LARGE SCALE GENOMIC DNA]</scope>
    <source>
        <tissue evidence="2">Muscle</tissue>
    </source>
</reference>
<feature type="region of interest" description="Disordered" evidence="1">
    <location>
        <begin position="1"/>
        <end position="67"/>
    </location>
</feature>
<feature type="compositionally biased region" description="Low complexity" evidence="1">
    <location>
        <begin position="1"/>
        <end position="23"/>
    </location>
</feature>
<comment type="caution">
    <text evidence="2">The sequence shown here is derived from an EMBL/GenBank/DDBJ whole genome shotgun (WGS) entry which is preliminary data.</text>
</comment>
<name>A0A5B7E155_PORTR</name>